<accession>A0ABQ2H7Y9</accession>
<dbReference type="RefSeq" id="WP_188807984.1">
    <property type="nucleotide sequence ID" value="NZ_BMPU01000002.1"/>
</dbReference>
<sequence>MKLKMYISRKIYSLSVMGLLLCGIGVAQVLPLRGPENVEEPIVEGVSDSSVYRVKATVSLANIIEQMNYCYMALTNIINSKSMLQYESELDQLINNLAVENIADLDEIAEFREDLMSVTSDLAINEEERKVLRRLNTIRRDNVKYQAISNALSMPMLLVPGAGGSVASAPQLAFYTLLSAARSAVDYTVQGNQLQAEEIQSFWELRKRDLESFKNLRLEAFRLLVQLYKKYNLKESDRLTERTALLFSNIIQEGDASKRLRLLLDNKQTYANFIDWDYYVGMAYLDIKQNAEACRYLHSYIDRRQATPLFRIDSKLGISALTLLTYDAGLSTGAKMDMLTLAKNNLPENGASLNQIALLYRLLGQSNEGFDLLRRGLDNERTTDKDLLVWTIVQGISVARPDAVSLKTIDRAVKSTSDISLNSYLSYLAASNIGGLPKELSTLISFDKFASRHFWGNGYVWLAGPKLDYDNILLNINSNRYQLDVSDIEVYRMRIGGGSVKIREMVSQYEGAVTREELEDEFDFFKSYPKAIPVLFHPLQDDVSYIVRRNIDFNTLTPGSSLHDKLSVYGELSEDELQDIKEYCEDHQSKAQGIQLKLKDNTRWFGYYLWNSVASPEPMRYLNYDVAKLQRGRPYSPEDLTFEVSLKLNDMSSDSIKMPYKPLVPYGEEGEFIVLKWKGPQDLILTYKYTSNPKKMTLYSMQFENVHRDVLNYKIYDSRVRLDRVDMKETSFFSGVASFFAGVFAGIGSFFAAIWGWIAGLFS</sequence>
<name>A0ABQ2H7Y9_9PORP</name>
<keyword evidence="1" id="KW-0472">Membrane</keyword>
<comment type="caution">
    <text evidence="2">The sequence shown here is derived from an EMBL/GenBank/DDBJ whole genome shotgun (WGS) entry which is preliminary data.</text>
</comment>
<evidence type="ECO:0000313" key="2">
    <source>
        <dbReference type="EMBL" id="GGM53205.1"/>
    </source>
</evidence>
<keyword evidence="3" id="KW-1185">Reference proteome</keyword>
<gene>
    <name evidence="2" type="ORF">GCM10007088_09890</name>
</gene>
<evidence type="ECO:0008006" key="4">
    <source>
        <dbReference type="Google" id="ProtNLM"/>
    </source>
</evidence>
<dbReference type="Proteomes" id="UP000653477">
    <property type="component" value="Unassembled WGS sequence"/>
</dbReference>
<keyword evidence="1" id="KW-1133">Transmembrane helix</keyword>
<organism evidence="2 3">
    <name type="scientific">Porphyromonas pasteri</name>
    <dbReference type="NCBI Taxonomy" id="1583331"/>
    <lineage>
        <taxon>Bacteria</taxon>
        <taxon>Pseudomonadati</taxon>
        <taxon>Bacteroidota</taxon>
        <taxon>Bacteroidia</taxon>
        <taxon>Bacteroidales</taxon>
        <taxon>Porphyromonadaceae</taxon>
        <taxon>Porphyromonas</taxon>
    </lineage>
</organism>
<evidence type="ECO:0000256" key="1">
    <source>
        <dbReference type="SAM" id="Phobius"/>
    </source>
</evidence>
<proteinExistence type="predicted"/>
<keyword evidence="1" id="KW-0812">Transmembrane</keyword>
<feature type="transmembrane region" description="Helical" evidence="1">
    <location>
        <begin position="732"/>
        <end position="758"/>
    </location>
</feature>
<protein>
    <recommendedName>
        <fullName evidence="4">Tetratricopeptide repeat protein</fullName>
    </recommendedName>
</protein>
<reference evidence="3" key="1">
    <citation type="journal article" date="2019" name="Int. J. Syst. Evol. Microbiol.">
        <title>The Global Catalogue of Microorganisms (GCM) 10K type strain sequencing project: providing services to taxonomists for standard genome sequencing and annotation.</title>
        <authorList>
            <consortium name="The Broad Institute Genomics Platform"/>
            <consortium name="The Broad Institute Genome Sequencing Center for Infectious Disease"/>
            <person name="Wu L."/>
            <person name="Ma J."/>
        </authorList>
    </citation>
    <scope>NUCLEOTIDE SEQUENCE [LARGE SCALE GENOMIC DNA]</scope>
    <source>
        <strain evidence="3">JCM 30531</strain>
    </source>
</reference>
<dbReference type="EMBL" id="BMPU01000002">
    <property type="protein sequence ID" value="GGM53205.1"/>
    <property type="molecule type" value="Genomic_DNA"/>
</dbReference>
<evidence type="ECO:0000313" key="3">
    <source>
        <dbReference type="Proteomes" id="UP000653477"/>
    </source>
</evidence>